<keyword evidence="2 5" id="KW-0217">Developmental protein</keyword>
<evidence type="ECO:0000313" key="8">
    <source>
        <dbReference type="Proteomes" id="UP001372338"/>
    </source>
</evidence>
<gene>
    <name evidence="7" type="ORF">RIF29_05577</name>
</gene>
<dbReference type="Pfam" id="PF07899">
    <property type="entry name" value="Frigida"/>
    <property type="match status" value="1"/>
</dbReference>
<dbReference type="AlphaFoldDB" id="A0AAN9J4S7"/>
<comment type="similarity">
    <text evidence="1 5">Belongs to the Frigida family.</text>
</comment>
<feature type="coiled-coil region" evidence="6">
    <location>
        <begin position="117"/>
        <end position="527"/>
    </location>
</feature>
<reference evidence="7 8" key="1">
    <citation type="submission" date="2024-01" db="EMBL/GenBank/DDBJ databases">
        <title>The genomes of 5 underutilized Papilionoideae crops provide insights into root nodulation and disease resistanc.</title>
        <authorList>
            <person name="Yuan L."/>
        </authorList>
    </citation>
    <scope>NUCLEOTIDE SEQUENCE [LARGE SCALE GENOMIC DNA]</scope>
    <source>
        <strain evidence="7">ZHUSHIDOU_FW_LH</strain>
        <tissue evidence="7">Leaf</tissue>
    </source>
</reference>
<dbReference type="Proteomes" id="UP001372338">
    <property type="component" value="Unassembled WGS sequence"/>
</dbReference>
<dbReference type="Gene3D" id="1.20.5.170">
    <property type="match status" value="1"/>
</dbReference>
<dbReference type="SUPFAM" id="SSF57997">
    <property type="entry name" value="Tropomyosin"/>
    <property type="match status" value="1"/>
</dbReference>
<name>A0AAN9J4S7_CROPI</name>
<dbReference type="GO" id="GO:0009908">
    <property type="term" value="P:flower development"/>
    <property type="evidence" value="ECO:0007669"/>
    <property type="project" value="UniProtKB-KW"/>
</dbReference>
<evidence type="ECO:0000256" key="4">
    <source>
        <dbReference type="ARBA" id="ARBA00023089"/>
    </source>
</evidence>
<dbReference type="GO" id="GO:0030154">
    <property type="term" value="P:cell differentiation"/>
    <property type="evidence" value="ECO:0007669"/>
    <property type="project" value="UniProtKB-KW"/>
</dbReference>
<dbReference type="InterPro" id="IPR012474">
    <property type="entry name" value="Frigida"/>
</dbReference>
<keyword evidence="6" id="KW-0175">Coiled coil</keyword>
<dbReference type="PANTHER" id="PTHR31791:SF37">
    <property type="entry name" value="A_TM021B04.7 PROTEIN"/>
    <property type="match status" value="1"/>
</dbReference>
<dbReference type="EMBL" id="JAYWIO010000001">
    <property type="protein sequence ID" value="KAK7290844.1"/>
    <property type="molecule type" value="Genomic_DNA"/>
</dbReference>
<evidence type="ECO:0000256" key="5">
    <source>
        <dbReference type="RuleBase" id="RU364012"/>
    </source>
</evidence>
<organism evidence="7 8">
    <name type="scientific">Crotalaria pallida</name>
    <name type="common">Smooth rattlebox</name>
    <name type="synonym">Crotalaria striata</name>
    <dbReference type="NCBI Taxonomy" id="3830"/>
    <lineage>
        <taxon>Eukaryota</taxon>
        <taxon>Viridiplantae</taxon>
        <taxon>Streptophyta</taxon>
        <taxon>Embryophyta</taxon>
        <taxon>Tracheophyta</taxon>
        <taxon>Spermatophyta</taxon>
        <taxon>Magnoliopsida</taxon>
        <taxon>eudicotyledons</taxon>
        <taxon>Gunneridae</taxon>
        <taxon>Pentapetalae</taxon>
        <taxon>rosids</taxon>
        <taxon>fabids</taxon>
        <taxon>Fabales</taxon>
        <taxon>Fabaceae</taxon>
        <taxon>Papilionoideae</taxon>
        <taxon>50 kb inversion clade</taxon>
        <taxon>genistoids sensu lato</taxon>
        <taxon>core genistoids</taxon>
        <taxon>Crotalarieae</taxon>
        <taxon>Crotalaria</taxon>
    </lineage>
</organism>
<keyword evidence="3 5" id="KW-0221">Differentiation</keyword>
<evidence type="ECO:0000256" key="2">
    <source>
        <dbReference type="ARBA" id="ARBA00022473"/>
    </source>
</evidence>
<protein>
    <recommendedName>
        <fullName evidence="5">FRIGIDA-like protein</fullName>
    </recommendedName>
</protein>
<evidence type="ECO:0000256" key="6">
    <source>
        <dbReference type="SAM" id="Coils"/>
    </source>
</evidence>
<proteinExistence type="inferred from homology"/>
<keyword evidence="8" id="KW-1185">Reference proteome</keyword>
<comment type="caution">
    <text evidence="7">The sequence shown here is derived from an EMBL/GenBank/DDBJ whole genome shotgun (WGS) entry which is preliminary data.</text>
</comment>
<keyword evidence="4 5" id="KW-0287">Flowering</keyword>
<evidence type="ECO:0000313" key="7">
    <source>
        <dbReference type="EMBL" id="KAK7290844.1"/>
    </source>
</evidence>
<accession>A0AAN9J4S7</accession>
<evidence type="ECO:0000256" key="1">
    <source>
        <dbReference type="ARBA" id="ARBA00008956"/>
    </source>
</evidence>
<dbReference type="PANTHER" id="PTHR31791">
    <property type="entry name" value="FRIGIDA-LIKE PROTEIN 3-RELATED"/>
    <property type="match status" value="1"/>
</dbReference>
<evidence type="ECO:0000256" key="3">
    <source>
        <dbReference type="ARBA" id="ARBA00022782"/>
    </source>
</evidence>
<sequence>MAAEACKSRKRTLFELYGEDDSDVEGPVASKLQKIRNAAKDEEIKRKSEECGKGLGAKEVCWISMVDGLLRESEQKLRTIEEESDARLKLIDAQVKERDLQRRKSLKLLQEMMYQFAQELEKKAKQHGEEVRELEGKEKQLEGRFKELRKKEEELDARWKLMDRKAKEEELQRKKSLLRKIIDEIALEREKKEKQRECELRVKELESMNKRVMELKSKGEEFERQMNGLESKRKHFEGRVKEIESIEVQLEARVKDLESKEKHFKERVKELNSKEKQFEFRVKELESNENNFEERVKELLRKERQFEGRVIELESKDKVLEGQLKDLKSKGRELEGQWENLESKKKHFDGRVKEIESIEVQLEARVKDLESKEKHFKERVKELNSKEKQLEFRVKELESNENNFEEQMKELLRKERLFEGKVKELESKQKKLGDRAKKLELKENNVEVQAKELKSKEKQFEAQVKEIKFKEKQFEVQAKKKLQSKEKQFEGQVNDLESKQNQFEGQLKDLKLKEKQYEALIKSSEEEKVPDKQLSPATDGRRSLQMLSNVQTKETELLVNTAVLINLKTSSDPAKLVLDMIQNPLFPHYMKGGNVVIVDTWQIFLLEQLMKLSPHIKPHVRDEAMRLALDLKAYIRASTENSLVVLSFLLLMSIYGLGSYFNEDKVLKFFEFASQHKLAIEVFRTLGFADKAHDTFTAILIRSQDRTSYFVQHLIKKKKHIEAIGFICAYNLVEKNQPVDILREYVRNAKLIHVRSCKETKSIEIKVKAIDEEIASLETALQCISDYNIESLDLHEEIQDRIRELKRKKANYCVLTGIKPCLQQCYNNIQSQDLS</sequence>